<sequence>MKETVHQDAKRRLARISGQVNGLQKMVDDERYCVDILTQVAALRAALDQFGLLMLSTHLEDCVYGNVGGECTTMGPAERLEEIKVTLNRFLK</sequence>
<dbReference type="PANTHER" id="PTHR33677">
    <property type="entry name" value="TRANSCRIPTIONAL REPRESSOR FRMR-RELATED"/>
    <property type="match status" value="1"/>
</dbReference>
<dbReference type="EMBL" id="CP007139">
    <property type="protein sequence ID" value="AIE86459.1"/>
    <property type="molecule type" value="Genomic_DNA"/>
</dbReference>
<dbReference type="GO" id="GO:0046872">
    <property type="term" value="F:metal ion binding"/>
    <property type="evidence" value="ECO:0007669"/>
    <property type="project" value="InterPro"/>
</dbReference>
<dbReference type="GO" id="GO:0003677">
    <property type="term" value="F:DNA binding"/>
    <property type="evidence" value="ECO:0007669"/>
    <property type="project" value="InterPro"/>
</dbReference>
<dbReference type="KEGG" id="fgi:OP10G_3091"/>
<dbReference type="AlphaFoldDB" id="A0A068NXT5"/>
<dbReference type="GO" id="GO:0045892">
    <property type="term" value="P:negative regulation of DNA-templated transcription"/>
    <property type="evidence" value="ECO:0007669"/>
    <property type="project" value="UniProtKB-ARBA"/>
</dbReference>
<dbReference type="InterPro" id="IPR038390">
    <property type="entry name" value="Metal_Tscrpt_repr_sf"/>
</dbReference>
<dbReference type="Gene3D" id="1.20.58.1000">
    <property type="entry name" value="Metal-sensitive repressor, helix protomer"/>
    <property type="match status" value="1"/>
</dbReference>
<protein>
    <recommendedName>
        <fullName evidence="3">Copper-sensing transcriptional repressor CsoR</fullName>
    </recommendedName>
</protein>
<dbReference type="OrthoDB" id="9811244at2"/>
<dbReference type="STRING" id="661478.OP10G_3091"/>
<dbReference type="CDD" id="cd10148">
    <property type="entry name" value="CsoR-like_DUF156"/>
    <property type="match status" value="1"/>
</dbReference>
<gene>
    <name evidence="1" type="ORF">OP10G_3091</name>
</gene>
<keyword evidence="2" id="KW-1185">Reference proteome</keyword>
<evidence type="ECO:0000313" key="2">
    <source>
        <dbReference type="Proteomes" id="UP000027982"/>
    </source>
</evidence>
<evidence type="ECO:0008006" key="3">
    <source>
        <dbReference type="Google" id="ProtNLM"/>
    </source>
</evidence>
<accession>A0A068NXT5</accession>
<dbReference type="HOGENOM" id="CLU_130332_3_0_0"/>
<organism evidence="1 2">
    <name type="scientific">Fimbriimonas ginsengisoli Gsoil 348</name>
    <dbReference type="NCBI Taxonomy" id="661478"/>
    <lineage>
        <taxon>Bacteria</taxon>
        <taxon>Bacillati</taxon>
        <taxon>Armatimonadota</taxon>
        <taxon>Fimbriimonadia</taxon>
        <taxon>Fimbriimonadales</taxon>
        <taxon>Fimbriimonadaceae</taxon>
        <taxon>Fimbriimonas</taxon>
    </lineage>
</organism>
<name>A0A068NXT5_FIMGI</name>
<evidence type="ECO:0000313" key="1">
    <source>
        <dbReference type="EMBL" id="AIE86459.1"/>
    </source>
</evidence>
<dbReference type="Proteomes" id="UP000027982">
    <property type="component" value="Chromosome"/>
</dbReference>
<dbReference type="RefSeq" id="WP_025229575.1">
    <property type="nucleotide sequence ID" value="NZ_CP007139.1"/>
</dbReference>
<dbReference type="eggNOG" id="COG1937">
    <property type="taxonomic scope" value="Bacteria"/>
</dbReference>
<dbReference type="InterPro" id="IPR003735">
    <property type="entry name" value="Metal_Tscrpt_repr"/>
</dbReference>
<reference evidence="1 2" key="1">
    <citation type="journal article" date="2014" name="PLoS ONE">
        <title>The first complete genome sequence of the class fimbriimonadia in the phylum armatimonadetes.</title>
        <authorList>
            <person name="Hu Z.Y."/>
            <person name="Wang Y.Z."/>
            <person name="Im W.T."/>
            <person name="Wang S.Y."/>
            <person name="Zhao G.P."/>
            <person name="Zheng H.J."/>
            <person name="Quan Z.X."/>
        </authorList>
    </citation>
    <scope>NUCLEOTIDE SEQUENCE [LARGE SCALE GENOMIC DNA]</scope>
    <source>
        <strain evidence="1">Gsoil 348</strain>
    </source>
</reference>
<proteinExistence type="predicted"/>
<dbReference type="Pfam" id="PF02583">
    <property type="entry name" value="Trns_repr_metal"/>
    <property type="match status" value="1"/>
</dbReference>